<dbReference type="AlphaFoldDB" id="A0A1B0C3X2"/>
<reference evidence="1" key="2">
    <citation type="submission" date="2020-05" db="UniProtKB">
        <authorList>
            <consortium name="EnsemblMetazoa"/>
        </authorList>
    </citation>
    <scope>IDENTIFICATION</scope>
    <source>
        <strain evidence="1">IAEA</strain>
    </source>
</reference>
<organism evidence="1 2">
    <name type="scientific">Glossina palpalis gambiensis</name>
    <dbReference type="NCBI Taxonomy" id="67801"/>
    <lineage>
        <taxon>Eukaryota</taxon>
        <taxon>Metazoa</taxon>
        <taxon>Ecdysozoa</taxon>
        <taxon>Arthropoda</taxon>
        <taxon>Hexapoda</taxon>
        <taxon>Insecta</taxon>
        <taxon>Pterygota</taxon>
        <taxon>Neoptera</taxon>
        <taxon>Endopterygota</taxon>
        <taxon>Diptera</taxon>
        <taxon>Brachycera</taxon>
        <taxon>Muscomorpha</taxon>
        <taxon>Hippoboscoidea</taxon>
        <taxon>Glossinidae</taxon>
        <taxon>Glossina</taxon>
    </lineage>
</organism>
<protein>
    <submittedName>
        <fullName evidence="1">Uncharacterized protein</fullName>
    </submittedName>
</protein>
<evidence type="ECO:0000313" key="1">
    <source>
        <dbReference type="EnsemblMetazoa" id="GPPI048425-PA"/>
    </source>
</evidence>
<dbReference type="Proteomes" id="UP000092460">
    <property type="component" value="Unassembled WGS sequence"/>
</dbReference>
<accession>A0A1B0C3X2</accession>
<name>A0A1B0C3X2_9MUSC</name>
<keyword evidence="2" id="KW-1185">Reference proteome</keyword>
<dbReference type="EnsemblMetazoa" id="GPPI048425-RA">
    <property type="protein sequence ID" value="GPPI048425-PA"/>
    <property type="gene ID" value="GPPI048425"/>
</dbReference>
<reference evidence="2" key="1">
    <citation type="submission" date="2015-01" db="EMBL/GenBank/DDBJ databases">
        <authorList>
            <person name="Aksoy S."/>
            <person name="Warren W."/>
            <person name="Wilson R.K."/>
        </authorList>
    </citation>
    <scope>NUCLEOTIDE SEQUENCE [LARGE SCALE GENOMIC DNA]</scope>
    <source>
        <strain evidence="2">IAEA</strain>
    </source>
</reference>
<dbReference type="VEuPathDB" id="VectorBase:GPPI048425"/>
<proteinExistence type="predicted"/>
<sequence>MEKHLEIPKKRVENYYIPRLLILRVTPFDKYHLMSRSLYLGILLDFIGNTTEQILHSKQPHNTSQIFGCYIINNRFVIFDSMPK</sequence>
<dbReference type="EMBL" id="JXJN01025135">
    <property type="status" value="NOT_ANNOTATED_CDS"/>
    <property type="molecule type" value="Genomic_DNA"/>
</dbReference>
<evidence type="ECO:0000313" key="2">
    <source>
        <dbReference type="Proteomes" id="UP000092460"/>
    </source>
</evidence>